<reference evidence="1 2" key="1">
    <citation type="submission" date="2023-10" db="EMBL/GenBank/DDBJ databases">
        <authorList>
            <person name="Maclean D."/>
            <person name="Macfadyen A."/>
        </authorList>
    </citation>
    <scope>NUCLEOTIDE SEQUENCE [LARGE SCALE GENOMIC DNA]</scope>
</reference>
<dbReference type="PANTHER" id="PTHR34123">
    <property type="entry name" value="OS04G0578200 PROTEIN"/>
    <property type="match status" value="1"/>
</dbReference>
<dbReference type="Pfam" id="PF10184">
    <property type="entry name" value="DUF2358"/>
    <property type="match status" value="1"/>
</dbReference>
<sequence>MSATTGIASTPRHYFGKTRSWHAFTRCRPARWTAAPSSIPRNGASHAALDEPVSQLTRRQLLLFAGLLTASSQLAATQLASASEVQAKRRNLSMEQLKDIIARDFQDKQYYITGQLSKDIFDEQCAFIDPTTNVKGPDRYSKAVAALFDPSSSRADLISIQVADAHTITSRWRFDAAIKIPGRPRIKPYTGSTKYVISNEGLVEQHIETWDISALDAFVSLIFPSFGAPPAPPV</sequence>
<protein>
    <recommendedName>
        <fullName evidence="3">SnoaL-like domain-containing protein</fullName>
    </recommendedName>
</protein>
<evidence type="ECO:0000313" key="2">
    <source>
        <dbReference type="Proteomes" id="UP001314263"/>
    </source>
</evidence>
<keyword evidence="2" id="KW-1185">Reference proteome</keyword>
<dbReference type="PANTHER" id="PTHR34123:SF3">
    <property type="entry name" value="SNOAL-LIKE DOMAIN-CONTAINING PROTEIN"/>
    <property type="match status" value="1"/>
</dbReference>
<name>A0AAV1HXZ3_9CHLO</name>
<dbReference type="EMBL" id="CAUYUE010000003">
    <property type="protein sequence ID" value="CAK0758550.1"/>
    <property type="molecule type" value="Genomic_DNA"/>
</dbReference>
<accession>A0AAV1HXZ3</accession>
<evidence type="ECO:0000313" key="1">
    <source>
        <dbReference type="EMBL" id="CAK0758550.1"/>
    </source>
</evidence>
<dbReference type="InterPro" id="IPR032710">
    <property type="entry name" value="NTF2-like_dom_sf"/>
</dbReference>
<gene>
    <name evidence="1" type="ORF">CVIRNUC_002628</name>
</gene>
<dbReference type="AlphaFoldDB" id="A0AAV1HXZ3"/>
<dbReference type="SUPFAM" id="SSF54427">
    <property type="entry name" value="NTF2-like"/>
    <property type="match status" value="1"/>
</dbReference>
<evidence type="ECO:0008006" key="3">
    <source>
        <dbReference type="Google" id="ProtNLM"/>
    </source>
</evidence>
<dbReference type="Proteomes" id="UP001314263">
    <property type="component" value="Unassembled WGS sequence"/>
</dbReference>
<organism evidence="1 2">
    <name type="scientific">Coccomyxa viridis</name>
    <dbReference type="NCBI Taxonomy" id="1274662"/>
    <lineage>
        <taxon>Eukaryota</taxon>
        <taxon>Viridiplantae</taxon>
        <taxon>Chlorophyta</taxon>
        <taxon>core chlorophytes</taxon>
        <taxon>Trebouxiophyceae</taxon>
        <taxon>Trebouxiophyceae incertae sedis</taxon>
        <taxon>Coccomyxaceae</taxon>
        <taxon>Coccomyxa</taxon>
    </lineage>
</organism>
<comment type="caution">
    <text evidence="1">The sequence shown here is derived from an EMBL/GenBank/DDBJ whole genome shotgun (WGS) entry which is preliminary data.</text>
</comment>
<proteinExistence type="predicted"/>
<dbReference type="InterPro" id="IPR018790">
    <property type="entry name" value="DUF2358"/>
</dbReference>